<organism evidence="2 3">
    <name type="scientific">Pseudoduganella ginsengisoli</name>
    <dbReference type="NCBI Taxonomy" id="1462440"/>
    <lineage>
        <taxon>Bacteria</taxon>
        <taxon>Pseudomonadati</taxon>
        <taxon>Pseudomonadota</taxon>
        <taxon>Betaproteobacteria</taxon>
        <taxon>Burkholderiales</taxon>
        <taxon>Oxalobacteraceae</taxon>
        <taxon>Telluria group</taxon>
        <taxon>Pseudoduganella</taxon>
    </lineage>
</organism>
<protein>
    <submittedName>
        <fullName evidence="2">Transglycosylase SLT domain-containing protein</fullName>
    </submittedName>
</protein>
<evidence type="ECO:0000313" key="2">
    <source>
        <dbReference type="EMBL" id="MTW05886.1"/>
    </source>
</evidence>
<accession>A0A6L6Q8Y0</accession>
<dbReference type="EMBL" id="WNLA01000032">
    <property type="protein sequence ID" value="MTW05886.1"/>
    <property type="molecule type" value="Genomic_DNA"/>
</dbReference>
<dbReference type="SUPFAM" id="SSF53955">
    <property type="entry name" value="Lysozyme-like"/>
    <property type="match status" value="1"/>
</dbReference>
<dbReference type="OrthoDB" id="8565485at2"/>
<dbReference type="InterPro" id="IPR008258">
    <property type="entry name" value="Transglycosylase_SLT_dom_1"/>
</dbReference>
<gene>
    <name evidence="2" type="ORF">GM668_27790</name>
</gene>
<dbReference type="Proteomes" id="UP000484015">
    <property type="component" value="Unassembled WGS sequence"/>
</dbReference>
<comment type="caution">
    <text evidence="2">The sequence shown here is derived from an EMBL/GenBank/DDBJ whole genome shotgun (WGS) entry which is preliminary data.</text>
</comment>
<dbReference type="InterPro" id="IPR023346">
    <property type="entry name" value="Lysozyme-like_dom_sf"/>
</dbReference>
<proteinExistence type="predicted"/>
<reference evidence="2 3" key="1">
    <citation type="submission" date="2019-11" db="EMBL/GenBank/DDBJ databases">
        <title>Type strains purchased from KCTC, JCM and DSMZ.</title>
        <authorList>
            <person name="Lu H."/>
        </authorList>
    </citation>
    <scope>NUCLEOTIDE SEQUENCE [LARGE SCALE GENOMIC DNA]</scope>
    <source>
        <strain evidence="2 3">KCTC 42409</strain>
    </source>
</reference>
<keyword evidence="3" id="KW-1185">Reference proteome</keyword>
<sequence>MDLVALIHQCTPPHVSVQTMGKIITVESTGRENAIGYKIVRSDGKVFTLTTQPKDKTEAIAWATWLYQNGFKFDAGPSQINSTNFARLGLTTETVFDICTNIKKGGDILSECYDRAYKQYQNEQIAVRHALSCYQSGNFSTGYYTGYVDKVVKANFSIPANETRKR</sequence>
<dbReference type="CDD" id="cd16892">
    <property type="entry name" value="LT_VirB1-like"/>
    <property type="match status" value="1"/>
</dbReference>
<dbReference type="Pfam" id="PF01464">
    <property type="entry name" value="SLT"/>
    <property type="match status" value="1"/>
</dbReference>
<dbReference type="RefSeq" id="WP_155442228.1">
    <property type="nucleotide sequence ID" value="NZ_WNLA01000032.1"/>
</dbReference>
<evidence type="ECO:0000313" key="3">
    <source>
        <dbReference type="Proteomes" id="UP000484015"/>
    </source>
</evidence>
<feature type="domain" description="Transglycosylase SLT" evidence="1">
    <location>
        <begin position="14"/>
        <end position="150"/>
    </location>
</feature>
<evidence type="ECO:0000259" key="1">
    <source>
        <dbReference type="Pfam" id="PF01464"/>
    </source>
</evidence>
<dbReference type="AlphaFoldDB" id="A0A6L6Q8Y0"/>
<name>A0A6L6Q8Y0_9BURK</name>
<dbReference type="Gene3D" id="1.10.530.10">
    <property type="match status" value="1"/>
</dbReference>